<protein>
    <recommendedName>
        <fullName evidence="3">Cytochrome c554/c'-like protein</fullName>
    </recommendedName>
</protein>
<evidence type="ECO:0008006" key="3">
    <source>
        <dbReference type="Google" id="ProtNLM"/>
    </source>
</evidence>
<dbReference type="InterPro" id="IPR036280">
    <property type="entry name" value="Multihaem_cyt_sf"/>
</dbReference>
<keyword evidence="2" id="KW-1185">Reference proteome</keyword>
<accession>A0A917CUS9</accession>
<dbReference type="Proteomes" id="UP000605253">
    <property type="component" value="Unassembled WGS sequence"/>
</dbReference>
<reference evidence="1" key="2">
    <citation type="submission" date="2020-09" db="EMBL/GenBank/DDBJ databases">
        <authorList>
            <person name="Sun Q."/>
            <person name="Zhou Y."/>
        </authorList>
    </citation>
    <scope>NUCLEOTIDE SEQUENCE</scope>
    <source>
        <strain evidence="1">CGMCC 1.12181</strain>
    </source>
</reference>
<reference evidence="1" key="1">
    <citation type="journal article" date="2014" name="Int. J. Syst. Evol. Microbiol.">
        <title>Complete genome sequence of Corynebacterium casei LMG S-19264T (=DSM 44701T), isolated from a smear-ripened cheese.</title>
        <authorList>
            <consortium name="US DOE Joint Genome Institute (JGI-PGF)"/>
            <person name="Walter F."/>
            <person name="Albersmeier A."/>
            <person name="Kalinowski J."/>
            <person name="Ruckert C."/>
        </authorList>
    </citation>
    <scope>NUCLEOTIDE SEQUENCE</scope>
    <source>
        <strain evidence="1">CGMCC 1.12181</strain>
    </source>
</reference>
<organism evidence="1 2">
    <name type="scientific">Marinicella pacifica</name>
    <dbReference type="NCBI Taxonomy" id="1171543"/>
    <lineage>
        <taxon>Bacteria</taxon>
        <taxon>Pseudomonadati</taxon>
        <taxon>Pseudomonadota</taxon>
        <taxon>Gammaproteobacteria</taxon>
        <taxon>Lysobacterales</taxon>
        <taxon>Marinicellaceae</taxon>
        <taxon>Marinicella</taxon>
    </lineage>
</organism>
<dbReference type="EMBL" id="BMEO01000007">
    <property type="protein sequence ID" value="GGF97457.1"/>
    <property type="molecule type" value="Genomic_DNA"/>
</dbReference>
<sequence length="544" mass="60374">MKANAMRDPLFWAALDVANNDIPGVGDFCLRCHTPEGWYGGRVVKTTQPMKGLVNVNGAQGCALQGSFTETASDHNDYSGVTCQFCHRIESHTPQGQPAATQNADIWLDDEVCANSFSGEPCRKGPYKYDTNNHFPPPHDWVYSSFLASSKYCGSCHDISSPEIEQNGQLSIARKFWHNGQETDVAMPIERTYSEWQNSYFADLIYRDPFEAMSITRQPVLKTGQNCQTCHMPETNEADARACTFGNDRPGNLPTHQFAGGNTWIPQVIKAIYGDDLAANDPSGLDRKGALDLTTSYAFNMLQNKSALVTTEVTSQTAQQLDIAVKVTNLTGHKLPTGYPEGRRMWLQIEARDSNNNVFWQSGAYDNNTAVLTEDSQLKVYETLQGIWNEQNNTCETEDGDGDAMFHFVLNNCIAKDNRIPPLGFTGAVDRELAPVGMTYPSDPDLTGAVVNYDVTDYQINIDQVALPITLTARLNYQVASKAYIEFLQKIADENNIPSENALCNRSWTEGPANQNRASFMTNLWQTYGRSEPVPMAVDTLVVN</sequence>
<gene>
    <name evidence="1" type="ORF">GCM10011365_18590</name>
</gene>
<proteinExistence type="predicted"/>
<name>A0A917CUS9_9GAMM</name>
<dbReference type="AlphaFoldDB" id="A0A917CUS9"/>
<evidence type="ECO:0000313" key="1">
    <source>
        <dbReference type="EMBL" id="GGF97457.1"/>
    </source>
</evidence>
<dbReference type="Gene3D" id="1.10.1130.10">
    <property type="entry name" value="Flavocytochrome C3, Chain A"/>
    <property type="match status" value="1"/>
</dbReference>
<evidence type="ECO:0000313" key="2">
    <source>
        <dbReference type="Proteomes" id="UP000605253"/>
    </source>
</evidence>
<comment type="caution">
    <text evidence="1">The sequence shown here is derived from an EMBL/GenBank/DDBJ whole genome shotgun (WGS) entry which is preliminary data.</text>
</comment>
<dbReference type="SUPFAM" id="SSF48695">
    <property type="entry name" value="Multiheme cytochromes"/>
    <property type="match status" value="1"/>
</dbReference>